<evidence type="ECO:0000256" key="7">
    <source>
        <dbReference type="ARBA" id="ARBA00023306"/>
    </source>
</evidence>
<feature type="coiled-coil region" evidence="9">
    <location>
        <begin position="24"/>
        <end position="58"/>
    </location>
</feature>
<keyword evidence="4" id="KW-0963">Cytoplasm</keyword>
<proteinExistence type="inferred from homology"/>
<feature type="compositionally biased region" description="Low complexity" evidence="10">
    <location>
        <begin position="268"/>
        <end position="277"/>
    </location>
</feature>
<evidence type="ECO:0000256" key="1">
    <source>
        <dbReference type="ARBA" id="ARBA00004496"/>
    </source>
</evidence>
<evidence type="ECO:0000256" key="2">
    <source>
        <dbReference type="ARBA" id="ARBA00009008"/>
    </source>
</evidence>
<dbReference type="EMBL" id="JACHJT010000001">
    <property type="protein sequence ID" value="MBB4930956.1"/>
    <property type="molecule type" value="Genomic_DNA"/>
</dbReference>
<evidence type="ECO:0000256" key="5">
    <source>
        <dbReference type="ARBA" id="ARBA00022618"/>
    </source>
</evidence>
<evidence type="ECO:0000256" key="4">
    <source>
        <dbReference type="ARBA" id="ARBA00022490"/>
    </source>
</evidence>
<dbReference type="Proteomes" id="UP000523007">
    <property type="component" value="Unassembled WGS sequence"/>
</dbReference>
<dbReference type="PANTHER" id="PTHR35794">
    <property type="entry name" value="CELL DIVISION PROTEIN DIVIVA"/>
    <property type="match status" value="1"/>
</dbReference>
<comment type="similarity">
    <text evidence="2">Belongs to the DivIVA family.</text>
</comment>
<dbReference type="PANTHER" id="PTHR35794:SF2">
    <property type="entry name" value="CELL DIVISION PROTEIN DIVIVA"/>
    <property type="match status" value="1"/>
</dbReference>
<evidence type="ECO:0000313" key="12">
    <source>
        <dbReference type="Proteomes" id="UP000523007"/>
    </source>
</evidence>
<evidence type="ECO:0000256" key="8">
    <source>
        <dbReference type="ARBA" id="ARBA00031737"/>
    </source>
</evidence>
<dbReference type="Gene3D" id="6.10.250.660">
    <property type="match status" value="1"/>
</dbReference>
<gene>
    <name evidence="11" type="ORF">F4561_001776</name>
</gene>
<reference evidence="11 12" key="1">
    <citation type="submission" date="2020-08" db="EMBL/GenBank/DDBJ databases">
        <title>Sequencing the genomes of 1000 actinobacteria strains.</title>
        <authorList>
            <person name="Klenk H.-P."/>
        </authorList>
    </citation>
    <scope>NUCLEOTIDE SEQUENCE [LARGE SCALE GENOMIC DNA]</scope>
    <source>
        <strain evidence="11 12">DSM 102030</strain>
    </source>
</reference>
<sequence>MPLTPADVRNKQFSTTRLRPGYDEEEVDAFLDEVESELDRLIQENEELRGKLAECLRGKVPNAGMQDFQQQQQQQQPPPQEQQQPQQPQQPQAQAPAQQQQLAPEPPPQQPEPARQEPAPAPSAQSMEQQLPAMAANMGLQGGEENMDTAARVLALAQQTADQAISDARREADETLGRARNEADDILGKARRQADQIVNEARARSENLDRDAQERHRQVMGSLVQQREELEHKVNELKDFEREYRSRLKDYFERQLRELAEGANEPSGGPNPNTTGGFQTMAPTGGSPGMQQQQPAAGPATNAPSGNPFAQAEPAPHGGGYHPGEAPHERR</sequence>
<keyword evidence="5" id="KW-0132">Cell division</keyword>
<feature type="region of interest" description="Disordered" evidence="10">
    <location>
        <begin position="59"/>
        <end position="141"/>
    </location>
</feature>
<dbReference type="NCBIfam" id="TIGR03544">
    <property type="entry name" value="DivI1A_domain"/>
    <property type="match status" value="1"/>
</dbReference>
<feature type="region of interest" description="Disordered" evidence="10">
    <location>
        <begin position="1"/>
        <end position="24"/>
    </location>
</feature>
<feature type="region of interest" description="Disordered" evidence="10">
    <location>
        <begin position="256"/>
        <end position="331"/>
    </location>
</feature>
<dbReference type="Gene3D" id="1.20.5.2950">
    <property type="match status" value="1"/>
</dbReference>
<feature type="compositionally biased region" description="Low complexity" evidence="10">
    <location>
        <begin position="69"/>
        <end position="103"/>
    </location>
</feature>
<feature type="compositionally biased region" description="Low complexity" evidence="10">
    <location>
        <begin position="112"/>
        <end position="130"/>
    </location>
</feature>
<feature type="coiled-coil region" evidence="9">
    <location>
        <begin position="191"/>
        <end position="247"/>
    </location>
</feature>
<organism evidence="11 12">
    <name type="scientific">Lipingzhangella halophila</name>
    <dbReference type="NCBI Taxonomy" id="1783352"/>
    <lineage>
        <taxon>Bacteria</taxon>
        <taxon>Bacillati</taxon>
        <taxon>Actinomycetota</taxon>
        <taxon>Actinomycetes</taxon>
        <taxon>Streptosporangiales</taxon>
        <taxon>Nocardiopsidaceae</taxon>
        <taxon>Lipingzhangella</taxon>
    </lineage>
</organism>
<comment type="caution">
    <text evidence="11">The sequence shown here is derived from an EMBL/GenBank/DDBJ whole genome shotgun (WGS) entry which is preliminary data.</text>
</comment>
<dbReference type="Pfam" id="PF05103">
    <property type="entry name" value="DivIVA"/>
    <property type="match status" value="1"/>
</dbReference>
<dbReference type="AlphaFoldDB" id="A0A7W7RGE9"/>
<evidence type="ECO:0000256" key="9">
    <source>
        <dbReference type="SAM" id="Coils"/>
    </source>
</evidence>
<comment type="subcellular location">
    <subcellularLocation>
        <location evidence="1">Cytoplasm</location>
    </subcellularLocation>
</comment>
<dbReference type="InterPro" id="IPR007793">
    <property type="entry name" value="DivIVA_fam"/>
</dbReference>
<evidence type="ECO:0000256" key="10">
    <source>
        <dbReference type="SAM" id="MobiDB-lite"/>
    </source>
</evidence>
<evidence type="ECO:0000313" key="11">
    <source>
        <dbReference type="EMBL" id="MBB4930956.1"/>
    </source>
</evidence>
<keyword evidence="7" id="KW-0131">Cell cycle</keyword>
<name>A0A7W7RGE9_9ACTN</name>
<dbReference type="InterPro" id="IPR019933">
    <property type="entry name" value="DivIVA_domain"/>
</dbReference>
<protein>
    <recommendedName>
        <fullName evidence="3">Cell wall synthesis protein Wag31</fullName>
    </recommendedName>
    <alternativeName>
        <fullName evidence="8">Antigen 84</fullName>
    </alternativeName>
</protein>
<evidence type="ECO:0000256" key="3">
    <source>
        <dbReference type="ARBA" id="ARBA00018787"/>
    </source>
</evidence>
<dbReference type="RefSeq" id="WP_184576492.1">
    <property type="nucleotide sequence ID" value="NZ_JACHJT010000001.1"/>
</dbReference>
<dbReference type="SUPFAM" id="SSF81995">
    <property type="entry name" value="beta-sandwich domain of Sec23/24"/>
    <property type="match status" value="1"/>
</dbReference>
<dbReference type="GO" id="GO:0005737">
    <property type="term" value="C:cytoplasm"/>
    <property type="evidence" value="ECO:0007669"/>
    <property type="project" value="UniProtKB-SubCell"/>
</dbReference>
<keyword evidence="6 9" id="KW-0175">Coiled coil</keyword>
<evidence type="ECO:0000256" key="6">
    <source>
        <dbReference type="ARBA" id="ARBA00023054"/>
    </source>
</evidence>
<accession>A0A7W7RGE9</accession>
<keyword evidence="12" id="KW-1185">Reference proteome</keyword>
<feature type="compositionally biased region" description="Low complexity" evidence="10">
    <location>
        <begin position="289"/>
        <end position="304"/>
    </location>
</feature>
<dbReference type="GO" id="GO:0051301">
    <property type="term" value="P:cell division"/>
    <property type="evidence" value="ECO:0007669"/>
    <property type="project" value="UniProtKB-KW"/>
</dbReference>